<dbReference type="EMBL" id="MN739282">
    <property type="protein sequence ID" value="QHS96983.1"/>
    <property type="molecule type" value="Genomic_DNA"/>
</dbReference>
<dbReference type="Gene3D" id="3.90.940.20">
    <property type="entry name" value="RPB5-like RNA polymerase subunit"/>
    <property type="match status" value="1"/>
</dbReference>
<dbReference type="GO" id="GO:0042797">
    <property type="term" value="P:tRNA transcription by RNA polymerase III"/>
    <property type="evidence" value="ECO:0007669"/>
    <property type="project" value="TreeGrafter"/>
</dbReference>
<dbReference type="GO" id="GO:0005666">
    <property type="term" value="C:RNA polymerase III complex"/>
    <property type="evidence" value="ECO:0007669"/>
    <property type="project" value="TreeGrafter"/>
</dbReference>
<accession>A0A6C0C0B0</accession>
<feature type="domain" description="RNA polymerase subunit H/Rpb5 C-terminal" evidence="2">
    <location>
        <begin position="137"/>
        <end position="210"/>
    </location>
</feature>
<dbReference type="GO" id="GO:0003677">
    <property type="term" value="F:DNA binding"/>
    <property type="evidence" value="ECO:0007669"/>
    <property type="project" value="InterPro"/>
</dbReference>
<keyword evidence="1" id="KW-0804">Transcription</keyword>
<dbReference type="InterPro" id="IPR014381">
    <property type="entry name" value="Arch_Rpo5/euc_Rpb5"/>
</dbReference>
<dbReference type="InterPro" id="IPR000783">
    <property type="entry name" value="RNA_pol_subH/Rpb5_C"/>
</dbReference>
<dbReference type="GO" id="GO:0005736">
    <property type="term" value="C:RNA polymerase I complex"/>
    <property type="evidence" value="ECO:0007669"/>
    <property type="project" value="TreeGrafter"/>
</dbReference>
<dbReference type="PANTHER" id="PTHR10535">
    <property type="entry name" value="DNA-DIRECTED RNA POLYMERASES I, II, AND III SUBUNIT RPABC1"/>
    <property type="match status" value="1"/>
</dbReference>
<dbReference type="Pfam" id="PF01191">
    <property type="entry name" value="RNA_pol_Rpb5_C"/>
    <property type="match status" value="1"/>
</dbReference>
<sequence length="212" mass="24982">MAQSNQIIEIFKARENLLKQLSSQGFDVEDYEGSNINEVNLMFLEKQMDMLVTNPKTKQKTYVKYHLEKGKSKSLRVANIQDFIEDLFHLENILERKDNLIIITKDEPNESLIKSVKNIWEQQNVYIILYNIKRLQFNILDHELVPRHTILSEEDAKKMREKYNIERDSQIPDISRFGPVTLAIGMRPGDICEVERPSRTSIKTMFYRICSQ</sequence>
<evidence type="ECO:0000256" key="1">
    <source>
        <dbReference type="ARBA" id="ARBA00023163"/>
    </source>
</evidence>
<proteinExistence type="predicted"/>
<dbReference type="GO" id="GO:0006362">
    <property type="term" value="P:transcription elongation by RNA polymerase I"/>
    <property type="evidence" value="ECO:0007669"/>
    <property type="project" value="TreeGrafter"/>
</dbReference>
<evidence type="ECO:0000259" key="2">
    <source>
        <dbReference type="Pfam" id="PF01191"/>
    </source>
</evidence>
<dbReference type="SUPFAM" id="SSF55287">
    <property type="entry name" value="RPB5-like RNA polymerase subunit"/>
    <property type="match status" value="1"/>
</dbReference>
<name>A0A6C0C0B0_9ZZZZ</name>
<protein>
    <recommendedName>
        <fullName evidence="2">RNA polymerase subunit H/Rpb5 C-terminal domain-containing protein</fullName>
    </recommendedName>
</protein>
<dbReference type="GO" id="GO:0006366">
    <property type="term" value="P:transcription by RNA polymerase II"/>
    <property type="evidence" value="ECO:0007669"/>
    <property type="project" value="TreeGrafter"/>
</dbReference>
<evidence type="ECO:0000313" key="3">
    <source>
        <dbReference type="EMBL" id="QHS96983.1"/>
    </source>
</evidence>
<dbReference type="InterPro" id="IPR035913">
    <property type="entry name" value="RPB5-like_sf"/>
</dbReference>
<dbReference type="AlphaFoldDB" id="A0A6C0C0B0"/>
<reference evidence="3" key="1">
    <citation type="journal article" date="2020" name="Nature">
        <title>Giant virus diversity and host interactions through global metagenomics.</title>
        <authorList>
            <person name="Schulz F."/>
            <person name="Roux S."/>
            <person name="Paez-Espino D."/>
            <person name="Jungbluth S."/>
            <person name="Walsh D.A."/>
            <person name="Denef V.J."/>
            <person name="McMahon K.D."/>
            <person name="Konstantinidis K.T."/>
            <person name="Eloe-Fadrosh E.A."/>
            <person name="Kyrpides N.C."/>
            <person name="Woyke T."/>
        </authorList>
    </citation>
    <scope>NUCLEOTIDE SEQUENCE</scope>
    <source>
        <strain evidence="3">GVMAG-M-3300020166-5</strain>
    </source>
</reference>
<dbReference type="PIRSF" id="PIRSF000747">
    <property type="entry name" value="RPB5"/>
    <property type="match status" value="1"/>
</dbReference>
<dbReference type="GO" id="GO:0005665">
    <property type="term" value="C:RNA polymerase II, core complex"/>
    <property type="evidence" value="ECO:0007669"/>
    <property type="project" value="TreeGrafter"/>
</dbReference>
<dbReference type="PANTHER" id="PTHR10535:SF0">
    <property type="entry name" value="DNA-DIRECTED RNA POLYMERASES I, II, AND III SUBUNIT RPABC1"/>
    <property type="match status" value="1"/>
</dbReference>
<organism evidence="3">
    <name type="scientific">viral metagenome</name>
    <dbReference type="NCBI Taxonomy" id="1070528"/>
    <lineage>
        <taxon>unclassified sequences</taxon>
        <taxon>metagenomes</taxon>
        <taxon>organismal metagenomes</taxon>
    </lineage>
</organism>
<dbReference type="GO" id="GO:0003899">
    <property type="term" value="F:DNA-directed RNA polymerase activity"/>
    <property type="evidence" value="ECO:0007669"/>
    <property type="project" value="InterPro"/>
</dbReference>